<dbReference type="InterPro" id="IPR005467">
    <property type="entry name" value="His_kinase_dom"/>
</dbReference>
<dbReference type="PRINTS" id="PR00344">
    <property type="entry name" value="BCTRLSENSOR"/>
</dbReference>
<reference evidence="7" key="1">
    <citation type="submission" date="2021-08" db="EMBL/GenBank/DDBJ databases">
        <title>Genome of a novel bacterium of the phylum Verrucomicrobia, Oleiharenicola sp. KSB-15.</title>
        <authorList>
            <person name="Chung J.-H."/>
            <person name="Ahn J.-H."/>
            <person name="Yoon Y."/>
            <person name="Kim D.-Y."/>
            <person name="An S.-H."/>
            <person name="Park I."/>
            <person name="Yeon J."/>
        </authorList>
    </citation>
    <scope>NUCLEOTIDE SEQUENCE</scope>
    <source>
        <strain evidence="7">KSB-15</strain>
    </source>
</reference>
<evidence type="ECO:0000256" key="3">
    <source>
        <dbReference type="ARBA" id="ARBA00022553"/>
    </source>
</evidence>
<dbReference type="InterPro" id="IPR004358">
    <property type="entry name" value="Sig_transdc_His_kin-like_C"/>
</dbReference>
<name>A0A8F9XLT1_9BACT</name>
<dbReference type="GO" id="GO:0000156">
    <property type="term" value="F:phosphorelay response regulator activity"/>
    <property type="evidence" value="ECO:0007669"/>
    <property type="project" value="TreeGrafter"/>
</dbReference>
<dbReference type="SUPFAM" id="SSF47384">
    <property type="entry name" value="Homodimeric domain of signal transducing histidine kinase"/>
    <property type="match status" value="1"/>
</dbReference>
<evidence type="ECO:0000256" key="4">
    <source>
        <dbReference type="ARBA" id="ARBA00022679"/>
    </source>
</evidence>
<dbReference type="PANTHER" id="PTHR42878">
    <property type="entry name" value="TWO-COMPONENT HISTIDINE KINASE"/>
    <property type="match status" value="1"/>
</dbReference>
<evidence type="ECO:0000313" key="7">
    <source>
        <dbReference type="EMBL" id="QYM79541.1"/>
    </source>
</evidence>
<dbReference type="PROSITE" id="PS50109">
    <property type="entry name" value="HIS_KIN"/>
    <property type="match status" value="1"/>
</dbReference>
<dbReference type="CDD" id="cd00082">
    <property type="entry name" value="HisKA"/>
    <property type="match status" value="1"/>
</dbReference>
<dbReference type="EMBL" id="CP080507">
    <property type="protein sequence ID" value="QYM79541.1"/>
    <property type="molecule type" value="Genomic_DNA"/>
</dbReference>
<evidence type="ECO:0000313" key="8">
    <source>
        <dbReference type="Proteomes" id="UP000825051"/>
    </source>
</evidence>
<keyword evidence="8" id="KW-1185">Reference proteome</keyword>
<keyword evidence="4" id="KW-0808">Transferase</keyword>
<dbReference type="AlphaFoldDB" id="A0A8F9XLT1"/>
<dbReference type="Pfam" id="PF02518">
    <property type="entry name" value="HATPase_c"/>
    <property type="match status" value="1"/>
</dbReference>
<evidence type="ECO:0000256" key="5">
    <source>
        <dbReference type="ARBA" id="ARBA00022777"/>
    </source>
</evidence>
<evidence type="ECO:0000259" key="6">
    <source>
        <dbReference type="PROSITE" id="PS50109"/>
    </source>
</evidence>
<dbReference type="SUPFAM" id="SSF55874">
    <property type="entry name" value="ATPase domain of HSP90 chaperone/DNA topoisomerase II/histidine kinase"/>
    <property type="match status" value="1"/>
</dbReference>
<dbReference type="GO" id="GO:0007234">
    <property type="term" value="P:osmosensory signaling via phosphorelay pathway"/>
    <property type="evidence" value="ECO:0007669"/>
    <property type="project" value="TreeGrafter"/>
</dbReference>
<keyword evidence="3" id="KW-0597">Phosphoprotein</keyword>
<dbReference type="InterPro" id="IPR050351">
    <property type="entry name" value="BphY/WalK/GraS-like"/>
</dbReference>
<dbReference type="InterPro" id="IPR003594">
    <property type="entry name" value="HATPase_dom"/>
</dbReference>
<dbReference type="SMART" id="SM00388">
    <property type="entry name" value="HisKA"/>
    <property type="match status" value="1"/>
</dbReference>
<organism evidence="7 8">
    <name type="scientific">Horticoccus luteus</name>
    <dbReference type="NCBI Taxonomy" id="2862869"/>
    <lineage>
        <taxon>Bacteria</taxon>
        <taxon>Pseudomonadati</taxon>
        <taxon>Verrucomicrobiota</taxon>
        <taxon>Opitutia</taxon>
        <taxon>Opitutales</taxon>
        <taxon>Opitutaceae</taxon>
        <taxon>Horticoccus</taxon>
    </lineage>
</organism>
<evidence type="ECO:0000256" key="2">
    <source>
        <dbReference type="ARBA" id="ARBA00012438"/>
    </source>
</evidence>
<dbReference type="SMART" id="SM00387">
    <property type="entry name" value="HATPase_c"/>
    <property type="match status" value="1"/>
</dbReference>
<gene>
    <name evidence="7" type="ORF">K0B96_02680</name>
</gene>
<dbReference type="InterPro" id="IPR036890">
    <property type="entry name" value="HATPase_C_sf"/>
</dbReference>
<dbReference type="GO" id="GO:0000155">
    <property type="term" value="F:phosphorelay sensor kinase activity"/>
    <property type="evidence" value="ECO:0007669"/>
    <property type="project" value="InterPro"/>
</dbReference>
<dbReference type="Pfam" id="PF00512">
    <property type="entry name" value="HisKA"/>
    <property type="match status" value="1"/>
</dbReference>
<dbReference type="GO" id="GO:0030295">
    <property type="term" value="F:protein kinase activator activity"/>
    <property type="evidence" value="ECO:0007669"/>
    <property type="project" value="TreeGrafter"/>
</dbReference>
<protein>
    <recommendedName>
        <fullName evidence="2">histidine kinase</fullName>
        <ecNumber evidence="2">2.7.13.3</ecNumber>
    </recommendedName>
</protein>
<proteinExistence type="predicted"/>
<evidence type="ECO:0000256" key="1">
    <source>
        <dbReference type="ARBA" id="ARBA00000085"/>
    </source>
</evidence>
<sequence length="416" mass="44560">MAAGTSDRDVVLVMAPIGADAANIETVLRRGGVATQACVTDLDLKLALREDCSAIVLTEEALVSPVQKVLAAAFAEQPPWSDIPVVLIGGGGSTNSGASAAARLRGAHRTVTLLERPLRATTLMATIQTVLSARRRQYEIRGLLSERDSLLSSLEARVADRTADLQRMVEEMEAFSYSVSHDLRSPLRSVAGYARVIEEDFGDEIPAGAKEYLEKIVRAARRMDSLTQDVLAYTRATRCEMEITAVDLDWLMAEVIEQYPALGASADCIRVRRPLGRVMGHVPSLIQCFSNLLGNAVKFVPEGRTPEIQVFAEQRDSRRRVSVKDNGIGIDPLHHARIFRMFERAAKTQFAGTGIGLAIVKKAVERMGGTIGVISAAGAGAQFWVELVASSGEAAAAKAATGTVNAALAGLVPARI</sequence>
<dbReference type="Gene3D" id="1.10.287.130">
    <property type="match status" value="1"/>
</dbReference>
<dbReference type="KEGG" id="ole:K0B96_02680"/>
<dbReference type="Gene3D" id="3.30.565.10">
    <property type="entry name" value="Histidine kinase-like ATPase, C-terminal domain"/>
    <property type="match status" value="1"/>
</dbReference>
<comment type="catalytic activity">
    <reaction evidence="1">
        <text>ATP + protein L-histidine = ADP + protein N-phospho-L-histidine.</text>
        <dbReference type="EC" id="2.7.13.3"/>
    </reaction>
</comment>
<dbReference type="RefSeq" id="WP_220163549.1">
    <property type="nucleotide sequence ID" value="NZ_CP080507.1"/>
</dbReference>
<accession>A0A8F9XLT1</accession>
<dbReference type="PANTHER" id="PTHR42878:SF15">
    <property type="entry name" value="BACTERIOPHYTOCHROME"/>
    <property type="match status" value="1"/>
</dbReference>
<dbReference type="EC" id="2.7.13.3" evidence="2"/>
<dbReference type="Proteomes" id="UP000825051">
    <property type="component" value="Chromosome"/>
</dbReference>
<keyword evidence="5" id="KW-0418">Kinase</keyword>
<dbReference type="InterPro" id="IPR036097">
    <property type="entry name" value="HisK_dim/P_sf"/>
</dbReference>
<dbReference type="InterPro" id="IPR003661">
    <property type="entry name" value="HisK_dim/P_dom"/>
</dbReference>
<feature type="domain" description="Histidine kinase" evidence="6">
    <location>
        <begin position="178"/>
        <end position="391"/>
    </location>
</feature>